<feature type="compositionally biased region" description="Polar residues" evidence="1">
    <location>
        <begin position="60"/>
        <end position="70"/>
    </location>
</feature>
<dbReference type="EMBL" id="HACG01052136">
    <property type="protein sequence ID" value="CEK99007.1"/>
    <property type="molecule type" value="Transcribed_RNA"/>
</dbReference>
<proteinExistence type="predicted"/>
<evidence type="ECO:0000313" key="2">
    <source>
        <dbReference type="EMBL" id="CEK99007.1"/>
    </source>
</evidence>
<accession>A0A0B7C1F2</accession>
<feature type="non-terminal residue" evidence="2">
    <location>
        <position position="94"/>
    </location>
</feature>
<protein>
    <submittedName>
        <fullName evidence="2">Uncharacterized protein</fullName>
    </submittedName>
</protein>
<sequence length="94" mass="10615">RKREVDLSINDDGDEIIDGDITDADSCKSNSLLNGETKRARVENILSSMRSPTHLVDNSFEFSNRVSPGSDSGKKQKRKQTQPQQHENGRTDRR</sequence>
<dbReference type="AlphaFoldDB" id="A0A0B7C1F2"/>
<reference evidence="2" key="1">
    <citation type="submission" date="2014-12" db="EMBL/GenBank/DDBJ databases">
        <title>Insight into the proteome of Arion vulgaris.</title>
        <authorList>
            <person name="Aradska J."/>
            <person name="Bulat T."/>
            <person name="Smidak R."/>
            <person name="Sarate P."/>
            <person name="Gangsoo J."/>
            <person name="Sialana F."/>
            <person name="Bilban M."/>
            <person name="Lubec G."/>
        </authorList>
    </citation>
    <scope>NUCLEOTIDE SEQUENCE</scope>
    <source>
        <tissue evidence="2">Skin</tissue>
    </source>
</reference>
<evidence type="ECO:0000256" key="1">
    <source>
        <dbReference type="SAM" id="MobiDB-lite"/>
    </source>
</evidence>
<organism evidence="2">
    <name type="scientific">Arion vulgaris</name>
    <dbReference type="NCBI Taxonomy" id="1028688"/>
    <lineage>
        <taxon>Eukaryota</taxon>
        <taxon>Metazoa</taxon>
        <taxon>Spiralia</taxon>
        <taxon>Lophotrochozoa</taxon>
        <taxon>Mollusca</taxon>
        <taxon>Gastropoda</taxon>
        <taxon>Heterobranchia</taxon>
        <taxon>Euthyneura</taxon>
        <taxon>Panpulmonata</taxon>
        <taxon>Eupulmonata</taxon>
        <taxon>Stylommatophora</taxon>
        <taxon>Helicina</taxon>
        <taxon>Arionoidea</taxon>
        <taxon>Arionidae</taxon>
        <taxon>Arion</taxon>
    </lineage>
</organism>
<feature type="non-terminal residue" evidence="2">
    <location>
        <position position="1"/>
    </location>
</feature>
<gene>
    <name evidence="2" type="primary">ORF220176</name>
</gene>
<feature type="region of interest" description="Disordered" evidence="1">
    <location>
        <begin position="50"/>
        <end position="94"/>
    </location>
</feature>
<name>A0A0B7C1F2_9EUPU</name>